<evidence type="ECO:0000256" key="1">
    <source>
        <dbReference type="SAM" id="MobiDB-lite"/>
    </source>
</evidence>
<comment type="caution">
    <text evidence="2">The sequence shown here is derived from an EMBL/GenBank/DDBJ whole genome shotgun (WGS) entry which is preliminary data.</text>
</comment>
<dbReference type="AlphaFoldDB" id="A0AAN5C462"/>
<sequence length="124" mass="13933">MPKQVLHPVLGQKSGGWDQASPWYLERLRTSLTAYVSDTQSTRACRPTHSRSIQDDKLISNPSSHHQRSEINMAGPRRATSFSLLYWRVPCIPFLSCSDIPWNASGGFEKSIHPIISSIDNLIV</sequence>
<protein>
    <submittedName>
        <fullName evidence="2">Unnamed protein product</fullName>
    </submittedName>
</protein>
<proteinExistence type="predicted"/>
<accession>A0AAN5C462</accession>
<evidence type="ECO:0000313" key="3">
    <source>
        <dbReference type="Proteomes" id="UP001165205"/>
    </source>
</evidence>
<dbReference type="EMBL" id="BSYA01000227">
    <property type="protein sequence ID" value="GMG37177.1"/>
    <property type="molecule type" value="Genomic_DNA"/>
</dbReference>
<evidence type="ECO:0000313" key="2">
    <source>
        <dbReference type="EMBL" id="GMG37177.1"/>
    </source>
</evidence>
<reference evidence="2" key="1">
    <citation type="submission" date="2023-04" db="EMBL/GenBank/DDBJ databases">
        <title>Aspergillus oryzae NBRC 4228.</title>
        <authorList>
            <person name="Ichikawa N."/>
            <person name="Sato H."/>
            <person name="Tonouchi N."/>
        </authorList>
    </citation>
    <scope>NUCLEOTIDE SEQUENCE</scope>
    <source>
        <strain evidence="2">NBRC 4228</strain>
    </source>
</reference>
<organism evidence="2 3">
    <name type="scientific">Aspergillus oryzae</name>
    <name type="common">Yellow koji mold</name>
    <dbReference type="NCBI Taxonomy" id="5062"/>
    <lineage>
        <taxon>Eukaryota</taxon>
        <taxon>Fungi</taxon>
        <taxon>Dikarya</taxon>
        <taxon>Ascomycota</taxon>
        <taxon>Pezizomycotina</taxon>
        <taxon>Eurotiomycetes</taxon>
        <taxon>Eurotiomycetidae</taxon>
        <taxon>Eurotiales</taxon>
        <taxon>Aspergillaceae</taxon>
        <taxon>Aspergillus</taxon>
        <taxon>Aspergillus subgen. Circumdati</taxon>
    </lineage>
</organism>
<gene>
    <name evidence="2" type="ORF">Aory04_001208900</name>
</gene>
<feature type="region of interest" description="Disordered" evidence="1">
    <location>
        <begin position="46"/>
        <end position="69"/>
    </location>
</feature>
<name>A0AAN5C462_ASPOZ</name>
<dbReference type="Proteomes" id="UP001165205">
    <property type="component" value="Unassembled WGS sequence"/>
</dbReference>